<accession>Q24DT0</accession>
<evidence type="ECO:0000256" key="1">
    <source>
        <dbReference type="ARBA" id="ARBA00006432"/>
    </source>
</evidence>
<reference evidence="6" key="1">
    <citation type="journal article" date="2006" name="PLoS Biol.">
        <title>Macronuclear genome sequence of the ciliate Tetrahymena thermophila, a model eukaryote.</title>
        <authorList>
            <person name="Eisen J.A."/>
            <person name="Coyne R.S."/>
            <person name="Wu M."/>
            <person name="Wu D."/>
            <person name="Thiagarajan M."/>
            <person name="Wortman J.R."/>
            <person name="Badger J.H."/>
            <person name="Ren Q."/>
            <person name="Amedeo P."/>
            <person name="Jones K.M."/>
            <person name="Tallon L.J."/>
            <person name="Delcher A.L."/>
            <person name="Salzberg S.L."/>
            <person name="Silva J.C."/>
            <person name="Haas B.J."/>
            <person name="Majoros W.H."/>
            <person name="Farzad M."/>
            <person name="Carlton J.M."/>
            <person name="Smith R.K. Jr."/>
            <person name="Garg J."/>
            <person name="Pearlman R.E."/>
            <person name="Karrer K.M."/>
            <person name="Sun L."/>
            <person name="Manning G."/>
            <person name="Elde N.C."/>
            <person name="Turkewitz A.P."/>
            <person name="Asai D.J."/>
            <person name="Wilkes D.E."/>
            <person name="Wang Y."/>
            <person name="Cai H."/>
            <person name="Collins K."/>
            <person name="Stewart B.A."/>
            <person name="Lee S.R."/>
            <person name="Wilamowska K."/>
            <person name="Weinberg Z."/>
            <person name="Ruzzo W.L."/>
            <person name="Wloga D."/>
            <person name="Gaertig J."/>
            <person name="Frankel J."/>
            <person name="Tsao C.-C."/>
            <person name="Gorovsky M.A."/>
            <person name="Keeling P.J."/>
            <person name="Waller R.F."/>
            <person name="Patron N.J."/>
            <person name="Cherry J.M."/>
            <person name="Stover N.A."/>
            <person name="Krieger C.J."/>
            <person name="del Toro C."/>
            <person name="Ryder H.F."/>
            <person name="Williamson S.C."/>
            <person name="Barbeau R.A."/>
            <person name="Hamilton E.P."/>
            <person name="Orias E."/>
        </authorList>
    </citation>
    <scope>NUCLEOTIDE SEQUENCE [LARGE SCALE GENOMIC DNA]</scope>
    <source>
        <strain evidence="6">SB210</strain>
    </source>
</reference>
<dbReference type="eggNOG" id="KOG1177">
    <property type="taxonomic scope" value="Eukaryota"/>
</dbReference>
<evidence type="ECO:0000256" key="2">
    <source>
        <dbReference type="ARBA" id="ARBA00022598"/>
    </source>
</evidence>
<evidence type="ECO:0000313" key="5">
    <source>
        <dbReference type="EMBL" id="EAS05910.2"/>
    </source>
</evidence>
<dbReference type="Pfam" id="PF00501">
    <property type="entry name" value="AMP-binding"/>
    <property type="match status" value="1"/>
</dbReference>
<dbReference type="SUPFAM" id="SSF56801">
    <property type="entry name" value="Acetyl-CoA synthetase-like"/>
    <property type="match status" value="1"/>
</dbReference>
<name>Q24DT0_TETTS</name>
<feature type="domain" description="AMP-binding enzyme C-terminal" evidence="4">
    <location>
        <begin position="511"/>
        <end position="586"/>
    </location>
</feature>
<dbReference type="InterPro" id="IPR045851">
    <property type="entry name" value="AMP-bd_C_sf"/>
</dbReference>
<evidence type="ECO:0000259" key="4">
    <source>
        <dbReference type="Pfam" id="PF13193"/>
    </source>
</evidence>
<dbReference type="Gene3D" id="3.40.50.12780">
    <property type="entry name" value="N-terminal domain of ligase-like"/>
    <property type="match status" value="1"/>
</dbReference>
<dbReference type="InterPro" id="IPR000873">
    <property type="entry name" value="AMP-dep_synth/lig_dom"/>
</dbReference>
<keyword evidence="6" id="KW-1185">Reference proteome</keyword>
<dbReference type="InParanoid" id="Q24DT0"/>
<dbReference type="KEGG" id="tet:TTHERM_00790570"/>
<dbReference type="PANTHER" id="PTHR43201">
    <property type="entry name" value="ACYL-COA SYNTHETASE"/>
    <property type="match status" value="1"/>
</dbReference>
<sequence length="614" mass="69676">MINSILRQSSKNLVGPCFKQYIGQSNQQLIKKQSQPFSHSKERKGPNVSYFHGTSNSKLQYITIGDKLKETAEHLPDHQALISHHQNVVFTYSQLYQKCEQLAASLIALGLKKGDRIGIYSPNNYEWCLLQYAASMADVILVNINPAYQEHELEYCLNKVGCRALVMSSQFKKSNYIEMINNLAPELKTSQFGKLKSIRLPSLQFVIRIDDEPTPGMLNFQQLMKLGTSKDISLLHRRMKATTPDDATNIQFTSGTTGRPKGATLTHFNILNDGYFIGERLGYTKDDSICVPVPLYHCFGMVIGNLTAINYGSTIVLPSEGFSAQKAMEAVTKYKCTSIYGVPTMFLEYIKEYESNPSIYNYTSLSKGVMAGALCPESLMNKLISQWGIKNIQICYGQTETSPVFFQTSQDDSLTDKCTTVGQIFPHCEVKLINKQGKVVQIGEKGEICVRGFCNMEKYWGDIKNTNKTIDNDNWLKTGDVGQLDERGYLKIVGRIKELIIRGGENVYPKEIEEYLRTNPKILDVYVVGVPDQKFGEEIFALIRLKDGVQFDKQEIYDFCKGQIAHFKVPKYVKVVESFPLTITGKPQKFKMVESLMQELKQQKNFDQYQIRTY</sequence>
<protein>
    <submittedName>
        <fullName evidence="5">Acyl-CoA synthetase (AMP-forming)/AMP-acid ligase II</fullName>
    </submittedName>
</protein>
<evidence type="ECO:0000259" key="3">
    <source>
        <dbReference type="Pfam" id="PF00501"/>
    </source>
</evidence>
<comment type="similarity">
    <text evidence="1">Belongs to the ATP-dependent AMP-binding enzyme family.</text>
</comment>
<dbReference type="PROSITE" id="PS00455">
    <property type="entry name" value="AMP_BINDING"/>
    <property type="match status" value="1"/>
</dbReference>
<keyword evidence="2 5" id="KW-0436">Ligase</keyword>
<dbReference type="InterPro" id="IPR042099">
    <property type="entry name" value="ANL_N_sf"/>
</dbReference>
<dbReference type="RefSeq" id="XP_001026155.2">
    <property type="nucleotide sequence ID" value="XM_001026155.3"/>
</dbReference>
<dbReference type="InterPro" id="IPR025110">
    <property type="entry name" value="AMP-bd_C"/>
</dbReference>
<dbReference type="GO" id="GO:0031956">
    <property type="term" value="F:medium-chain fatty acid-CoA ligase activity"/>
    <property type="evidence" value="ECO:0007669"/>
    <property type="project" value="TreeGrafter"/>
</dbReference>
<dbReference type="EMBL" id="GG662316">
    <property type="protein sequence ID" value="EAS05910.2"/>
    <property type="molecule type" value="Genomic_DNA"/>
</dbReference>
<dbReference type="GeneID" id="7830368"/>
<dbReference type="InterPro" id="IPR020845">
    <property type="entry name" value="AMP-binding_CS"/>
</dbReference>
<organism evidence="5 6">
    <name type="scientific">Tetrahymena thermophila (strain SB210)</name>
    <dbReference type="NCBI Taxonomy" id="312017"/>
    <lineage>
        <taxon>Eukaryota</taxon>
        <taxon>Sar</taxon>
        <taxon>Alveolata</taxon>
        <taxon>Ciliophora</taxon>
        <taxon>Intramacronucleata</taxon>
        <taxon>Oligohymenophorea</taxon>
        <taxon>Hymenostomatida</taxon>
        <taxon>Tetrahymenina</taxon>
        <taxon>Tetrahymenidae</taxon>
        <taxon>Tetrahymena</taxon>
    </lineage>
</organism>
<gene>
    <name evidence="5" type="ORF">TTHERM_00790570</name>
</gene>
<dbReference type="OrthoDB" id="16262at2759"/>
<evidence type="ECO:0000313" key="6">
    <source>
        <dbReference type="Proteomes" id="UP000009168"/>
    </source>
</evidence>
<dbReference type="Proteomes" id="UP000009168">
    <property type="component" value="Unassembled WGS sequence"/>
</dbReference>
<dbReference type="FunFam" id="3.30.300.30:FF:000008">
    <property type="entry name" value="2,3-dihydroxybenzoate-AMP ligase"/>
    <property type="match status" value="1"/>
</dbReference>
<dbReference type="GO" id="GO:0006631">
    <property type="term" value="P:fatty acid metabolic process"/>
    <property type="evidence" value="ECO:0007669"/>
    <property type="project" value="TreeGrafter"/>
</dbReference>
<dbReference type="Gene3D" id="3.30.300.30">
    <property type="match status" value="1"/>
</dbReference>
<dbReference type="STRING" id="312017.Q24DT0"/>
<dbReference type="PANTHER" id="PTHR43201:SF30">
    <property type="entry name" value="AMP-DEPENDENT SYNTHETASE_LIGASE DOMAIN-CONTAINING PROTEIN"/>
    <property type="match status" value="1"/>
</dbReference>
<feature type="domain" description="AMP-dependent synthetase/ligase" evidence="3">
    <location>
        <begin position="69"/>
        <end position="460"/>
    </location>
</feature>
<proteinExistence type="inferred from homology"/>
<dbReference type="AlphaFoldDB" id="Q24DT0"/>
<dbReference type="Pfam" id="PF13193">
    <property type="entry name" value="AMP-binding_C"/>
    <property type="match status" value="1"/>
</dbReference>
<dbReference type="FunFam" id="3.40.50.12780:FF:000003">
    <property type="entry name" value="Long-chain-fatty-acid--CoA ligase FadD"/>
    <property type="match status" value="1"/>
</dbReference>
<dbReference type="HOGENOM" id="CLU_000022_59_7_1"/>